<comment type="caution">
    <text evidence="1">The sequence shown here is derived from an EMBL/GenBank/DDBJ whole genome shotgun (WGS) entry which is preliminary data.</text>
</comment>
<protein>
    <submittedName>
        <fullName evidence="1">P-type phospholipid transporter</fullName>
    </submittedName>
</protein>
<name>A0ABD1S421_9LAMI</name>
<dbReference type="AlphaFoldDB" id="A0ABD1S421"/>
<accession>A0ABD1S421</accession>
<organism evidence="1 2">
    <name type="scientific">Forsythia ovata</name>
    <dbReference type="NCBI Taxonomy" id="205694"/>
    <lineage>
        <taxon>Eukaryota</taxon>
        <taxon>Viridiplantae</taxon>
        <taxon>Streptophyta</taxon>
        <taxon>Embryophyta</taxon>
        <taxon>Tracheophyta</taxon>
        <taxon>Spermatophyta</taxon>
        <taxon>Magnoliopsida</taxon>
        <taxon>eudicotyledons</taxon>
        <taxon>Gunneridae</taxon>
        <taxon>Pentapetalae</taxon>
        <taxon>asterids</taxon>
        <taxon>lamiids</taxon>
        <taxon>Lamiales</taxon>
        <taxon>Oleaceae</taxon>
        <taxon>Forsythieae</taxon>
        <taxon>Forsythia</taxon>
    </lineage>
</organism>
<dbReference type="EMBL" id="JBFOLJ010000011">
    <property type="protein sequence ID" value="KAL2494034.1"/>
    <property type="molecule type" value="Genomic_DNA"/>
</dbReference>
<keyword evidence="2" id="KW-1185">Reference proteome</keyword>
<proteinExistence type="predicted"/>
<evidence type="ECO:0000313" key="2">
    <source>
        <dbReference type="Proteomes" id="UP001604277"/>
    </source>
</evidence>
<gene>
    <name evidence="1" type="ORF">Fot_37791</name>
</gene>
<reference evidence="2" key="1">
    <citation type="submission" date="2024-07" db="EMBL/GenBank/DDBJ databases">
        <title>Two chromosome-level genome assemblies of Korean endemic species Abeliophyllum distichum and Forsythia ovata (Oleaceae).</title>
        <authorList>
            <person name="Jang H."/>
        </authorList>
    </citation>
    <scope>NUCLEOTIDE SEQUENCE [LARGE SCALE GENOMIC DNA]</scope>
</reference>
<evidence type="ECO:0000313" key="1">
    <source>
        <dbReference type="EMBL" id="KAL2494034.1"/>
    </source>
</evidence>
<dbReference type="Proteomes" id="UP001604277">
    <property type="component" value="Unassembled WGS sequence"/>
</dbReference>
<sequence length="186" mass="21586">MDDHVIQEIKRYRRDITDSPSWLREQEKSKKTTQIGYSARVDAKILHLKEQMHHKRKSMMREKGRKTREVFNLTMQALEEMLRGMHLCTIFSGTRRKELAEHQRRDAVSSMVHEANTNCVTTYMDALGLFPFCNNRLICFAELAAAHAKAVYLKPLPLLPVALLYQTPCPLHIPYFALTPVSPTYI</sequence>